<dbReference type="InterPro" id="IPR052045">
    <property type="entry name" value="Sulfur_Carrier/Prot_Modifier"/>
</dbReference>
<comment type="caution">
    <text evidence="1">The sequence shown here is derived from an EMBL/GenBank/DDBJ whole genome shotgun (WGS) entry which is preliminary data.</text>
</comment>
<accession>A0A7V8NMI2</accession>
<sequence length="95" mass="10326">MPVTIEIPTAFRRFTDGAPRVDCTASTVAEALDTLTKRFPGLSRHVRDDSGQIRQFLNIYLNEEDIRFLGGESCALREGDRVLLVPSIAGGSGGC</sequence>
<dbReference type="InterPro" id="IPR016155">
    <property type="entry name" value="Mopterin_synth/thiamin_S_b"/>
</dbReference>
<dbReference type="SUPFAM" id="SSF54285">
    <property type="entry name" value="MoaD/ThiS"/>
    <property type="match status" value="1"/>
</dbReference>
<keyword evidence="2" id="KW-1185">Reference proteome</keyword>
<organism evidence="1 2">
    <name type="scientific">Candidatus Acidiferrum panamense</name>
    <dbReference type="NCBI Taxonomy" id="2741543"/>
    <lineage>
        <taxon>Bacteria</taxon>
        <taxon>Pseudomonadati</taxon>
        <taxon>Acidobacteriota</taxon>
        <taxon>Terriglobia</taxon>
        <taxon>Candidatus Acidiferrales</taxon>
        <taxon>Candidatus Acidiferrum</taxon>
    </lineage>
</organism>
<reference evidence="1" key="1">
    <citation type="submission" date="2020-06" db="EMBL/GenBank/DDBJ databases">
        <title>Legume-microbial interactions unlock mineral nutrients during tropical forest succession.</title>
        <authorList>
            <person name="Epihov D.Z."/>
        </authorList>
    </citation>
    <scope>NUCLEOTIDE SEQUENCE [LARGE SCALE GENOMIC DNA]</scope>
    <source>
        <strain evidence="1">Pan2503</strain>
    </source>
</reference>
<dbReference type="EMBL" id="JACDQQ010000353">
    <property type="protein sequence ID" value="MBA0084064.1"/>
    <property type="molecule type" value="Genomic_DNA"/>
</dbReference>
<dbReference type="Proteomes" id="UP000567293">
    <property type="component" value="Unassembled WGS sequence"/>
</dbReference>
<dbReference type="InterPro" id="IPR003749">
    <property type="entry name" value="ThiS/MoaD-like"/>
</dbReference>
<dbReference type="AlphaFoldDB" id="A0A7V8NMI2"/>
<protein>
    <submittedName>
        <fullName evidence="1">MoaD/ThiS family protein</fullName>
    </submittedName>
</protein>
<evidence type="ECO:0000313" key="2">
    <source>
        <dbReference type="Proteomes" id="UP000567293"/>
    </source>
</evidence>
<dbReference type="PANTHER" id="PTHR38031">
    <property type="entry name" value="SULFUR CARRIER PROTEIN SLR0821-RELATED"/>
    <property type="match status" value="1"/>
</dbReference>
<dbReference type="Gene3D" id="3.10.20.30">
    <property type="match status" value="1"/>
</dbReference>
<gene>
    <name evidence="1" type="ORF">HRJ53_03625</name>
</gene>
<dbReference type="InterPro" id="IPR012675">
    <property type="entry name" value="Beta-grasp_dom_sf"/>
</dbReference>
<proteinExistence type="predicted"/>
<evidence type="ECO:0000313" key="1">
    <source>
        <dbReference type="EMBL" id="MBA0084064.1"/>
    </source>
</evidence>
<dbReference type="PANTHER" id="PTHR38031:SF1">
    <property type="entry name" value="SULFUR CARRIER PROTEIN CYSO"/>
    <property type="match status" value="1"/>
</dbReference>
<dbReference type="Pfam" id="PF02597">
    <property type="entry name" value="ThiS"/>
    <property type="match status" value="1"/>
</dbReference>
<name>A0A7V8NMI2_9BACT</name>